<comment type="caution">
    <text evidence="2">The sequence shown here is derived from an EMBL/GenBank/DDBJ whole genome shotgun (WGS) entry which is preliminary data.</text>
</comment>
<gene>
    <name evidence="2" type="ORF">GCM10022421_18060</name>
</gene>
<evidence type="ECO:0000256" key="1">
    <source>
        <dbReference type="SAM" id="MobiDB-lite"/>
    </source>
</evidence>
<proteinExistence type="predicted"/>
<organism evidence="2 3">
    <name type="scientific">Oceanisphaera sediminis</name>
    <dbReference type="NCBI Taxonomy" id="981381"/>
    <lineage>
        <taxon>Bacteria</taxon>
        <taxon>Pseudomonadati</taxon>
        <taxon>Pseudomonadota</taxon>
        <taxon>Gammaproteobacteria</taxon>
        <taxon>Aeromonadales</taxon>
        <taxon>Aeromonadaceae</taxon>
        <taxon>Oceanisphaera</taxon>
    </lineage>
</organism>
<dbReference type="EMBL" id="BAABDS010000027">
    <property type="protein sequence ID" value="GAA3711059.1"/>
    <property type="molecule type" value="Genomic_DNA"/>
</dbReference>
<evidence type="ECO:0000313" key="2">
    <source>
        <dbReference type="EMBL" id="GAA3711059.1"/>
    </source>
</evidence>
<dbReference type="Proteomes" id="UP001501479">
    <property type="component" value="Unassembled WGS sequence"/>
</dbReference>
<evidence type="ECO:0008006" key="4">
    <source>
        <dbReference type="Google" id="ProtNLM"/>
    </source>
</evidence>
<name>A0ABP7DY70_9GAMM</name>
<accession>A0ABP7DY70</accession>
<evidence type="ECO:0000313" key="3">
    <source>
        <dbReference type="Proteomes" id="UP001501479"/>
    </source>
</evidence>
<feature type="compositionally biased region" description="Polar residues" evidence="1">
    <location>
        <begin position="1"/>
        <end position="18"/>
    </location>
</feature>
<feature type="region of interest" description="Disordered" evidence="1">
    <location>
        <begin position="1"/>
        <end position="20"/>
    </location>
</feature>
<protein>
    <recommendedName>
        <fullName evidence="4">Outer membrane protein beta-barrel domain-containing protein</fullName>
    </recommendedName>
</protein>
<keyword evidence="3" id="KW-1185">Reference proteome</keyword>
<sequence length="68" mass="7455">MGCCSTLSRHSGATTTNNNHKDGLYETERMSCGSMSVGGVAFFAEYAQLINRSDYDINGLMLGLSWHF</sequence>
<reference evidence="3" key="1">
    <citation type="journal article" date="2019" name="Int. J. Syst. Evol. Microbiol.">
        <title>The Global Catalogue of Microorganisms (GCM) 10K type strain sequencing project: providing services to taxonomists for standard genome sequencing and annotation.</title>
        <authorList>
            <consortium name="The Broad Institute Genomics Platform"/>
            <consortium name="The Broad Institute Genome Sequencing Center for Infectious Disease"/>
            <person name="Wu L."/>
            <person name="Ma J."/>
        </authorList>
    </citation>
    <scope>NUCLEOTIDE SEQUENCE [LARGE SCALE GENOMIC DNA]</scope>
    <source>
        <strain evidence="3">JCM 17329</strain>
    </source>
</reference>